<feature type="transmembrane region" description="Helical" evidence="10">
    <location>
        <begin position="315"/>
        <end position="338"/>
    </location>
</feature>
<keyword evidence="4" id="KW-0050">Antiport</keyword>
<evidence type="ECO:0000256" key="9">
    <source>
        <dbReference type="ARBA" id="ARBA00023136"/>
    </source>
</evidence>
<evidence type="ECO:0000256" key="2">
    <source>
        <dbReference type="ARBA" id="ARBA00010993"/>
    </source>
</evidence>
<dbReference type="PRINTS" id="PR01231">
    <property type="entry name" value="HCO3TRNSPORT"/>
</dbReference>
<comment type="similarity">
    <text evidence="2 10">Belongs to the anion exchanger (TC 2.A.31) family.</text>
</comment>
<dbReference type="PROSITE" id="PS00219">
    <property type="entry name" value="ANION_EXCHANGER_1"/>
    <property type="match status" value="1"/>
</dbReference>
<evidence type="ECO:0000256" key="3">
    <source>
        <dbReference type="ARBA" id="ARBA00022448"/>
    </source>
</evidence>
<evidence type="ECO:0000256" key="5">
    <source>
        <dbReference type="ARBA" id="ARBA00022475"/>
    </source>
</evidence>
<dbReference type="Proteomes" id="UP000288216">
    <property type="component" value="Unassembled WGS sequence"/>
</dbReference>
<feature type="transmembrane region" description="Helical" evidence="10">
    <location>
        <begin position="400"/>
        <end position="417"/>
    </location>
</feature>
<dbReference type="NCBIfam" id="TIGR00834">
    <property type="entry name" value="ae"/>
    <property type="match status" value="1"/>
</dbReference>
<feature type="domain" description="Bicarbonate transporter-like transmembrane" evidence="12">
    <location>
        <begin position="388"/>
        <end position="719"/>
    </location>
</feature>
<evidence type="ECO:0000256" key="7">
    <source>
        <dbReference type="ARBA" id="ARBA00022989"/>
    </source>
</evidence>
<dbReference type="InterPro" id="IPR003020">
    <property type="entry name" value="HCO3_transpt_euk"/>
</dbReference>
<dbReference type="GO" id="GO:0015701">
    <property type="term" value="P:bicarbonate transport"/>
    <property type="evidence" value="ECO:0007669"/>
    <property type="project" value="TreeGrafter"/>
</dbReference>
<comment type="caution">
    <text evidence="14">The sequence shown here is derived from an EMBL/GenBank/DDBJ whole genome shotgun (WGS) entry which is preliminary data.</text>
</comment>
<feature type="transmembrane region" description="Helical" evidence="10">
    <location>
        <begin position="437"/>
        <end position="457"/>
    </location>
</feature>
<dbReference type="InterPro" id="IPR013769">
    <property type="entry name" value="Band3_cytoplasmic_dom"/>
</dbReference>
<feature type="transmembrane region" description="Helical" evidence="10">
    <location>
        <begin position="345"/>
        <end position="363"/>
    </location>
</feature>
<keyword evidence="5" id="KW-1003">Cell membrane</keyword>
<sequence>MLCCSHPNDEKDGIFFPRNVSGSARATNLTVSQLHHEQKTTKDSFITVPLMEEFIEVQDPKKSEQLSQTSLRSSAQHSSERYKRKAEQRLMEKIPENAEATVVLIGTLAFLEQPTMAFVRLSEAVFLDSVLEVTVPVRFIFILFGPMQSNMDYHEIGRSISTLMSDKDFHEAAYEADDRQDLLNAINEFLDCSIVIPPLELEGKDLLRSVAAFQKEMLRKRRLREHRKSLRRDEGKFPVKDISGELKEEVEDDPLKRTRIPFGGLVRDIKRRYPKYLSDIQDAMNCQCLAAIIFIYFAALAPAITFGGLLGRVWIGIWLMIIVIITVAFEGSLLIRYISPFTQEIFAFLISIIFIYETFNNLYEVFEENPLLSIYPPIKLQRSNSTQHVVGSTQMQPNTALLSLVMMVGTFFLAFFMRKFRNSRFLGGKARRIIGDFGIPISLLLMVLLDIIITDTYTEKLDVPLEFSVTSPMKRGWFIHPLGKEQNFPTWMIFGSVIPALLLFILIFMETNITTLIVSKRERQLVKGSGFHLDLLLIGVGAGACGFFGLPWQAAATVRTIAHVNALTVMSKNIAPGETPKIEQVKEQRITGITASLLVGLSVVMSKALQLIPMPVLFGIFLYMGVTSLTGIQLYERLLLIFIPPIHHPDHIYVTKVRTWKMHLFTIIQLVCIVILWVIKSTIISLAFPFVLILTVPTRRFLLPKIFREVELMALDSEESHPNFEEDGDDHYRELHMPL</sequence>
<dbReference type="GO" id="GO:0005886">
    <property type="term" value="C:plasma membrane"/>
    <property type="evidence" value="ECO:0007669"/>
    <property type="project" value="UniProtKB-SubCell"/>
</dbReference>
<protein>
    <recommendedName>
        <fullName evidence="10">Anion exchange protein</fullName>
    </recommendedName>
</protein>
<evidence type="ECO:0000313" key="15">
    <source>
        <dbReference type="Proteomes" id="UP000288216"/>
    </source>
</evidence>
<reference evidence="14 15" key="1">
    <citation type="journal article" date="2018" name="Nat. Ecol. Evol.">
        <title>Shark genomes provide insights into elasmobranch evolution and the origin of vertebrates.</title>
        <authorList>
            <person name="Hara Y"/>
            <person name="Yamaguchi K"/>
            <person name="Onimaru K"/>
            <person name="Kadota M"/>
            <person name="Koyanagi M"/>
            <person name="Keeley SD"/>
            <person name="Tatsumi K"/>
            <person name="Tanaka K"/>
            <person name="Motone F"/>
            <person name="Kageyama Y"/>
            <person name="Nozu R"/>
            <person name="Adachi N"/>
            <person name="Nishimura O"/>
            <person name="Nakagawa R"/>
            <person name="Tanegashima C"/>
            <person name="Kiyatake I"/>
            <person name="Matsumoto R"/>
            <person name="Murakumo K"/>
            <person name="Nishida K"/>
            <person name="Terakita A"/>
            <person name="Kuratani S"/>
            <person name="Sato K"/>
            <person name="Hyodo S Kuraku.S."/>
        </authorList>
    </citation>
    <scope>NUCLEOTIDE SEQUENCE [LARGE SCALE GENOMIC DNA]</scope>
</reference>
<feature type="domain" description="Bicarbonate transporter-like transmembrane" evidence="12">
    <location>
        <begin position="312"/>
        <end position="374"/>
    </location>
</feature>
<dbReference type="FunFam" id="3.40.930.10:FF:000020">
    <property type="entry name" value="Anion exchange protein"/>
    <property type="match status" value="1"/>
</dbReference>
<keyword evidence="3 10" id="KW-0813">Transport</keyword>
<evidence type="ECO:0000256" key="6">
    <source>
        <dbReference type="ARBA" id="ARBA00022692"/>
    </source>
</evidence>
<feature type="transmembrane region" description="Helical" evidence="10">
    <location>
        <begin position="667"/>
        <end position="696"/>
    </location>
</feature>
<dbReference type="STRING" id="75743.A0A401Q5S9"/>
<evidence type="ECO:0000256" key="1">
    <source>
        <dbReference type="ARBA" id="ARBA00004651"/>
    </source>
</evidence>
<evidence type="ECO:0000313" key="14">
    <source>
        <dbReference type="EMBL" id="GCB80711.1"/>
    </source>
</evidence>
<name>A0A401Q5S9_SCYTO</name>
<keyword evidence="8 10" id="KW-0406">Ion transport</keyword>
<evidence type="ECO:0000259" key="12">
    <source>
        <dbReference type="Pfam" id="PF00955"/>
    </source>
</evidence>
<dbReference type="InterPro" id="IPR016152">
    <property type="entry name" value="PTrfase/Anion_transptr"/>
</dbReference>
<feature type="domain" description="Bicarbonate transporter-like transmembrane" evidence="12">
    <location>
        <begin position="261"/>
        <end position="311"/>
    </location>
</feature>
<evidence type="ECO:0000256" key="4">
    <source>
        <dbReference type="ARBA" id="ARBA00022449"/>
    </source>
</evidence>
<dbReference type="SUPFAM" id="SSF55804">
    <property type="entry name" value="Phoshotransferase/anion transport protein"/>
    <property type="match status" value="1"/>
</dbReference>
<dbReference type="Gene3D" id="1.10.287.570">
    <property type="entry name" value="Helical hairpin bin"/>
    <property type="match status" value="1"/>
</dbReference>
<dbReference type="Gene3D" id="3.40.930.10">
    <property type="entry name" value="Mannitol-specific EII, Chain A"/>
    <property type="match status" value="1"/>
</dbReference>
<dbReference type="OrthoDB" id="1735926at2759"/>
<dbReference type="GO" id="GO:0051453">
    <property type="term" value="P:regulation of intracellular pH"/>
    <property type="evidence" value="ECO:0007669"/>
    <property type="project" value="TreeGrafter"/>
</dbReference>
<dbReference type="PANTHER" id="PTHR11453">
    <property type="entry name" value="ANION EXCHANGE PROTEIN"/>
    <property type="match status" value="1"/>
</dbReference>
<comment type="caution">
    <text evidence="10">Lacks conserved residue(s) required for the propagation of feature annotation.</text>
</comment>
<keyword evidence="6 10" id="KW-0812">Transmembrane</keyword>
<dbReference type="InterPro" id="IPR011531">
    <property type="entry name" value="HCO3_transpt-like_TM_dom"/>
</dbReference>
<feature type="transmembrane region" description="Helical" evidence="10">
    <location>
        <begin position="530"/>
        <end position="550"/>
    </location>
</feature>
<feature type="domain" description="Band 3 cytoplasmic" evidence="13">
    <location>
        <begin position="5"/>
        <end position="202"/>
    </location>
</feature>
<evidence type="ECO:0000256" key="10">
    <source>
        <dbReference type="RuleBase" id="RU362035"/>
    </source>
</evidence>
<dbReference type="Pfam" id="PF07565">
    <property type="entry name" value="Band_3_cyto"/>
    <property type="match status" value="1"/>
</dbReference>
<feature type="transmembrane region" description="Helical" evidence="10">
    <location>
        <begin position="491"/>
        <end position="509"/>
    </location>
</feature>
<dbReference type="GO" id="GO:0008509">
    <property type="term" value="F:monoatomic anion transmembrane transporter activity"/>
    <property type="evidence" value="ECO:0007669"/>
    <property type="project" value="InterPro"/>
</dbReference>
<evidence type="ECO:0000259" key="13">
    <source>
        <dbReference type="Pfam" id="PF07565"/>
    </source>
</evidence>
<feature type="compositionally biased region" description="Polar residues" evidence="11">
    <location>
        <begin position="65"/>
        <end position="77"/>
    </location>
</feature>
<dbReference type="AlphaFoldDB" id="A0A401Q5S9"/>
<keyword evidence="7 10" id="KW-1133">Transmembrane helix</keyword>
<keyword evidence="9 10" id="KW-0472">Membrane</keyword>
<comment type="subcellular location">
    <subcellularLocation>
        <location evidence="1">Cell membrane</location>
        <topology evidence="1">Multi-pass membrane protein</topology>
    </subcellularLocation>
    <subcellularLocation>
        <location evidence="10">Membrane</location>
        <topology evidence="10">Multi-pass membrane protein</topology>
    </subcellularLocation>
</comment>
<feature type="transmembrane region" description="Helical" evidence="10">
    <location>
        <begin position="288"/>
        <end position="309"/>
    </location>
</feature>
<evidence type="ECO:0000256" key="8">
    <source>
        <dbReference type="ARBA" id="ARBA00023065"/>
    </source>
</evidence>
<dbReference type="InterPro" id="IPR018241">
    <property type="entry name" value="Anion_exchange_CS"/>
</dbReference>
<dbReference type="GO" id="GO:0005452">
    <property type="term" value="F:solute:inorganic anion antiporter activity"/>
    <property type="evidence" value="ECO:0007669"/>
    <property type="project" value="InterPro"/>
</dbReference>
<proteinExistence type="inferred from homology"/>
<evidence type="ECO:0000256" key="11">
    <source>
        <dbReference type="SAM" id="MobiDB-lite"/>
    </source>
</evidence>
<feature type="compositionally biased region" description="Basic and acidic residues" evidence="11">
    <location>
        <begin position="78"/>
        <end position="87"/>
    </location>
</feature>
<feature type="transmembrane region" description="Helical" evidence="10">
    <location>
        <begin position="616"/>
        <end position="635"/>
    </location>
</feature>
<keyword evidence="15" id="KW-1185">Reference proteome</keyword>
<dbReference type="PANTHER" id="PTHR11453:SF15">
    <property type="entry name" value="ANION EXCHANGE PROTEIN 3"/>
    <property type="match status" value="1"/>
</dbReference>
<dbReference type="EMBL" id="BFAA01009831">
    <property type="protein sequence ID" value="GCB80711.1"/>
    <property type="molecule type" value="Genomic_DNA"/>
</dbReference>
<organism evidence="14 15">
    <name type="scientific">Scyliorhinus torazame</name>
    <name type="common">Cloudy catshark</name>
    <name type="synonym">Catulus torazame</name>
    <dbReference type="NCBI Taxonomy" id="75743"/>
    <lineage>
        <taxon>Eukaryota</taxon>
        <taxon>Metazoa</taxon>
        <taxon>Chordata</taxon>
        <taxon>Craniata</taxon>
        <taxon>Vertebrata</taxon>
        <taxon>Chondrichthyes</taxon>
        <taxon>Elasmobranchii</taxon>
        <taxon>Galeomorphii</taxon>
        <taxon>Galeoidea</taxon>
        <taxon>Carcharhiniformes</taxon>
        <taxon>Scyliorhinidae</taxon>
        <taxon>Scyliorhinus</taxon>
    </lineage>
</organism>
<dbReference type="FunFam" id="1.10.287.570:FF:000001">
    <property type="entry name" value="Anion exchange protein"/>
    <property type="match status" value="1"/>
</dbReference>
<dbReference type="OMA" id="MCPAAVQ"/>
<accession>A0A401Q5S9</accession>
<gene>
    <name evidence="14" type="ORF">scyTo_0016350</name>
</gene>
<feature type="region of interest" description="Disordered" evidence="11">
    <location>
        <begin position="59"/>
        <end position="87"/>
    </location>
</feature>
<dbReference type="Pfam" id="PF00955">
    <property type="entry name" value="HCO3_cotransp"/>
    <property type="match status" value="3"/>
</dbReference>